<proteinExistence type="predicted"/>
<evidence type="ECO:0000313" key="3">
    <source>
        <dbReference type="Proteomes" id="UP000183400"/>
    </source>
</evidence>
<sequence length="115" mass="13101">MTALVMATFPLMLILGIMSGCFLTKLLLGLVLPVELGEYTPPTVLLWSFLSVAIGVFTGLLPWYFGFNWFWTQVDFRFFIGAFPWVEHVWVAMSAPIWFGIYWAIKLQRNSGESA</sequence>
<protein>
    <submittedName>
        <fullName evidence="2">Uncharacterized protein</fullName>
    </submittedName>
</protein>
<feature type="transmembrane region" description="Helical" evidence="1">
    <location>
        <begin position="12"/>
        <end position="32"/>
    </location>
</feature>
<evidence type="ECO:0000256" key="1">
    <source>
        <dbReference type="SAM" id="Phobius"/>
    </source>
</evidence>
<organism evidence="2 3">
    <name type="scientific">Ruegeria halocynthiae</name>
    <dbReference type="NCBI Taxonomy" id="985054"/>
    <lineage>
        <taxon>Bacteria</taxon>
        <taxon>Pseudomonadati</taxon>
        <taxon>Pseudomonadota</taxon>
        <taxon>Alphaproteobacteria</taxon>
        <taxon>Rhodobacterales</taxon>
        <taxon>Roseobacteraceae</taxon>
        <taxon>Ruegeria</taxon>
    </lineage>
</organism>
<dbReference type="STRING" id="985054.SAMN05444358_10950"/>
<dbReference type="AlphaFoldDB" id="A0A1H3DQU2"/>
<reference evidence="3" key="1">
    <citation type="submission" date="2016-10" db="EMBL/GenBank/DDBJ databases">
        <authorList>
            <person name="Varghese N."/>
            <person name="Submissions S."/>
        </authorList>
    </citation>
    <scope>NUCLEOTIDE SEQUENCE [LARGE SCALE GENOMIC DNA]</scope>
    <source>
        <strain evidence="3">DSM 27839</strain>
    </source>
</reference>
<dbReference type="Proteomes" id="UP000183400">
    <property type="component" value="Unassembled WGS sequence"/>
</dbReference>
<dbReference type="RefSeq" id="WP_074738406.1">
    <property type="nucleotide sequence ID" value="NZ_FNNP01000009.1"/>
</dbReference>
<feature type="transmembrane region" description="Helical" evidence="1">
    <location>
        <begin position="44"/>
        <end position="65"/>
    </location>
</feature>
<gene>
    <name evidence="2" type="ORF">SAMN05444358_10950</name>
</gene>
<keyword evidence="3" id="KW-1185">Reference proteome</keyword>
<keyword evidence="1" id="KW-0472">Membrane</keyword>
<feature type="transmembrane region" description="Helical" evidence="1">
    <location>
        <begin position="85"/>
        <end position="105"/>
    </location>
</feature>
<keyword evidence="1" id="KW-1133">Transmembrane helix</keyword>
<accession>A0A1H3DQU2</accession>
<keyword evidence="1" id="KW-0812">Transmembrane</keyword>
<evidence type="ECO:0000313" key="2">
    <source>
        <dbReference type="EMBL" id="SDX68883.1"/>
    </source>
</evidence>
<name>A0A1H3DQU2_9RHOB</name>
<dbReference type="EMBL" id="FNNP01000009">
    <property type="protein sequence ID" value="SDX68883.1"/>
    <property type="molecule type" value="Genomic_DNA"/>
</dbReference>